<organism evidence="1">
    <name type="scientific">marine sediment metagenome</name>
    <dbReference type="NCBI Taxonomy" id="412755"/>
    <lineage>
        <taxon>unclassified sequences</taxon>
        <taxon>metagenomes</taxon>
        <taxon>ecological metagenomes</taxon>
    </lineage>
</organism>
<evidence type="ECO:0000313" key="1">
    <source>
        <dbReference type="EMBL" id="KKM69498.1"/>
    </source>
</evidence>
<dbReference type="EMBL" id="LAZR01009978">
    <property type="protein sequence ID" value="KKM69498.1"/>
    <property type="molecule type" value="Genomic_DNA"/>
</dbReference>
<proteinExistence type="predicted"/>
<sequence>MSKKPSTIMVQVCGKTYTVKPKYIILQEIGTLLGKGPMKLGEDLATNSWTPEELATVIFCMIQSKGTPTLDDIGEDMVGRYSKYIISITEFLTHCMIGADEELEELEDISNEESNDGGTEGN</sequence>
<name>A0A0F9JIT6_9ZZZZ</name>
<reference evidence="1" key="1">
    <citation type="journal article" date="2015" name="Nature">
        <title>Complex archaea that bridge the gap between prokaryotes and eukaryotes.</title>
        <authorList>
            <person name="Spang A."/>
            <person name="Saw J.H."/>
            <person name="Jorgensen S.L."/>
            <person name="Zaremba-Niedzwiedzka K."/>
            <person name="Martijn J."/>
            <person name="Lind A.E."/>
            <person name="van Eijk R."/>
            <person name="Schleper C."/>
            <person name="Guy L."/>
            <person name="Ettema T.J."/>
        </authorList>
    </citation>
    <scope>NUCLEOTIDE SEQUENCE</scope>
</reference>
<gene>
    <name evidence="1" type="ORF">LCGC14_1450170</name>
</gene>
<protein>
    <submittedName>
        <fullName evidence="1">Uncharacterized protein</fullName>
    </submittedName>
</protein>
<comment type="caution">
    <text evidence="1">The sequence shown here is derived from an EMBL/GenBank/DDBJ whole genome shotgun (WGS) entry which is preliminary data.</text>
</comment>
<dbReference type="AlphaFoldDB" id="A0A0F9JIT6"/>
<accession>A0A0F9JIT6</accession>